<gene>
    <name evidence="5" type="ORF">ANN_00662</name>
</gene>
<dbReference type="Proteomes" id="UP001148838">
    <property type="component" value="Unassembled WGS sequence"/>
</dbReference>
<protein>
    <recommendedName>
        <fullName evidence="4">Zinc finger PHD-type domain-containing protein</fullName>
    </recommendedName>
</protein>
<comment type="caution">
    <text evidence="5">The sequence shown here is derived from an EMBL/GenBank/DDBJ whole genome shotgun (WGS) entry which is preliminary data.</text>
</comment>
<dbReference type="Pfam" id="PF00628">
    <property type="entry name" value="PHD"/>
    <property type="match status" value="1"/>
</dbReference>
<dbReference type="EMBL" id="JAJSOF020000003">
    <property type="protein sequence ID" value="KAJ4449264.1"/>
    <property type="molecule type" value="Genomic_DNA"/>
</dbReference>
<evidence type="ECO:0000256" key="3">
    <source>
        <dbReference type="ARBA" id="ARBA00022833"/>
    </source>
</evidence>
<evidence type="ECO:0000256" key="2">
    <source>
        <dbReference type="ARBA" id="ARBA00022771"/>
    </source>
</evidence>
<dbReference type="InterPro" id="IPR013083">
    <property type="entry name" value="Znf_RING/FYVE/PHD"/>
</dbReference>
<dbReference type="InterPro" id="IPR001965">
    <property type="entry name" value="Znf_PHD"/>
</dbReference>
<reference evidence="5 6" key="1">
    <citation type="journal article" date="2022" name="Allergy">
        <title>Genome assembly and annotation of Periplaneta americana reveal a comprehensive cockroach allergen profile.</title>
        <authorList>
            <person name="Wang L."/>
            <person name="Xiong Q."/>
            <person name="Saelim N."/>
            <person name="Wang L."/>
            <person name="Nong W."/>
            <person name="Wan A.T."/>
            <person name="Shi M."/>
            <person name="Liu X."/>
            <person name="Cao Q."/>
            <person name="Hui J.H.L."/>
            <person name="Sookrung N."/>
            <person name="Leung T.F."/>
            <person name="Tungtrongchitr A."/>
            <person name="Tsui S.K.W."/>
        </authorList>
    </citation>
    <scope>NUCLEOTIDE SEQUENCE [LARGE SCALE GENOMIC DNA]</scope>
    <source>
        <strain evidence="5">PWHHKU_190912</strain>
    </source>
</reference>
<keyword evidence="6" id="KW-1185">Reference proteome</keyword>
<dbReference type="SMART" id="SM00249">
    <property type="entry name" value="PHD"/>
    <property type="match status" value="1"/>
</dbReference>
<keyword evidence="2" id="KW-0863">Zinc-finger</keyword>
<evidence type="ECO:0000259" key="4">
    <source>
        <dbReference type="SMART" id="SM00249"/>
    </source>
</evidence>
<evidence type="ECO:0000313" key="5">
    <source>
        <dbReference type="EMBL" id="KAJ4449264.1"/>
    </source>
</evidence>
<organism evidence="5 6">
    <name type="scientific">Periplaneta americana</name>
    <name type="common">American cockroach</name>
    <name type="synonym">Blatta americana</name>
    <dbReference type="NCBI Taxonomy" id="6978"/>
    <lineage>
        <taxon>Eukaryota</taxon>
        <taxon>Metazoa</taxon>
        <taxon>Ecdysozoa</taxon>
        <taxon>Arthropoda</taxon>
        <taxon>Hexapoda</taxon>
        <taxon>Insecta</taxon>
        <taxon>Pterygota</taxon>
        <taxon>Neoptera</taxon>
        <taxon>Polyneoptera</taxon>
        <taxon>Dictyoptera</taxon>
        <taxon>Blattodea</taxon>
        <taxon>Blattoidea</taxon>
        <taxon>Blattidae</taxon>
        <taxon>Blattinae</taxon>
        <taxon>Periplaneta</taxon>
    </lineage>
</organism>
<accession>A0ABQ8TRK3</accession>
<sequence length="262" mass="29452">MAVVLDIRQKQRAVTEFLCCENETMGNIHKSLKNVYGDAAVNRSTAYYPDDFEKLSKIVATLSEDKAASFREVKNLLSSVSARNSLSFITVHYTNLPETITKLEKREKLFVPSMKIVEETVCQLEAVSEQVEWVVNYYSNVPGEDWYLGGAGGEVDPGASGQGSAEPTLSSFVILILAMLLVIGGVELNPGPVESVKCGVCKNNLRTGLLCITCSTWFHFSCQKLKRDQYIEENWRCRECMRDIAVETTDTEIESLRKRWRN</sequence>
<dbReference type="Gene3D" id="3.30.40.10">
    <property type="entry name" value="Zinc/RING finger domain, C3HC4 (zinc finger)"/>
    <property type="match status" value="1"/>
</dbReference>
<dbReference type="PROSITE" id="PS01359">
    <property type="entry name" value="ZF_PHD_1"/>
    <property type="match status" value="1"/>
</dbReference>
<dbReference type="InterPro" id="IPR019786">
    <property type="entry name" value="Zinc_finger_PHD-type_CS"/>
</dbReference>
<name>A0ABQ8TRK3_PERAM</name>
<keyword evidence="3" id="KW-0862">Zinc</keyword>
<dbReference type="SUPFAM" id="SSF57903">
    <property type="entry name" value="FYVE/PHD zinc finger"/>
    <property type="match status" value="1"/>
</dbReference>
<proteinExistence type="predicted"/>
<dbReference type="InterPro" id="IPR019787">
    <property type="entry name" value="Znf_PHD-finger"/>
</dbReference>
<feature type="domain" description="Zinc finger PHD-type" evidence="4">
    <location>
        <begin position="197"/>
        <end position="241"/>
    </location>
</feature>
<evidence type="ECO:0000256" key="1">
    <source>
        <dbReference type="ARBA" id="ARBA00022723"/>
    </source>
</evidence>
<evidence type="ECO:0000313" key="6">
    <source>
        <dbReference type="Proteomes" id="UP001148838"/>
    </source>
</evidence>
<dbReference type="InterPro" id="IPR011011">
    <property type="entry name" value="Znf_FYVE_PHD"/>
</dbReference>
<keyword evidence="1" id="KW-0479">Metal-binding</keyword>